<dbReference type="RefSeq" id="YP_010754118.1">
    <property type="nucleotide sequence ID" value="NC_073456.1"/>
</dbReference>
<sequence>MAGYGPPPSDPNKKTRTNKTSTRATLSVIENPDIPPMPPAVDFVAPAGKGQQPRWNAAVTRWWNDIWSSPMSGEFQSSDIHGLYLGCKQLHEALNPMNKPTDQASFMTKFEQTIRNFGLNPMARRALQWEIERGTEAETKTQERERKMREAAEKKTGPTGVVDPRKGLSG</sequence>
<dbReference type="Proteomes" id="UP000221751">
    <property type="component" value="Segment"/>
</dbReference>
<dbReference type="InterPro" id="IPR057972">
    <property type="entry name" value="Terminase_7"/>
</dbReference>
<gene>
    <name evidence="2" type="primary">1</name>
    <name evidence="2" type="ORF">SEA_CHEWYVIII_1</name>
</gene>
<dbReference type="EMBL" id="KX557288">
    <property type="protein sequence ID" value="AON97424.1"/>
    <property type="molecule type" value="Genomic_DNA"/>
</dbReference>
<accession>A0A1C9EI05</accession>
<reference evidence="3" key="1">
    <citation type="submission" date="2016-07" db="EMBL/GenBank/DDBJ databases">
        <authorList>
            <person name="Florea S."/>
            <person name="Webb J.S."/>
            <person name="Jaromczyk J."/>
            <person name="Schardl C.L."/>
        </authorList>
    </citation>
    <scope>NUCLEOTIDE SEQUENCE [LARGE SCALE GENOMIC DNA]</scope>
</reference>
<proteinExistence type="predicted"/>
<protein>
    <submittedName>
        <fullName evidence="2">Terminase small subunit</fullName>
    </submittedName>
</protein>
<feature type="region of interest" description="Disordered" evidence="1">
    <location>
        <begin position="1"/>
        <end position="33"/>
    </location>
</feature>
<keyword evidence="3" id="KW-1185">Reference proteome</keyword>
<dbReference type="KEGG" id="vg:80018796"/>
<name>A0A1C9EI05_9CAUD</name>
<evidence type="ECO:0000313" key="2">
    <source>
        <dbReference type="EMBL" id="AON97424.1"/>
    </source>
</evidence>
<feature type="compositionally biased region" description="Basic and acidic residues" evidence="1">
    <location>
        <begin position="132"/>
        <end position="156"/>
    </location>
</feature>
<feature type="region of interest" description="Disordered" evidence="1">
    <location>
        <begin position="132"/>
        <end position="170"/>
    </location>
</feature>
<evidence type="ECO:0000313" key="3">
    <source>
        <dbReference type="Proteomes" id="UP000221751"/>
    </source>
</evidence>
<evidence type="ECO:0000256" key="1">
    <source>
        <dbReference type="SAM" id="MobiDB-lite"/>
    </source>
</evidence>
<organism evidence="2 3">
    <name type="scientific">Rhodococcus phage ChewyVIII</name>
    <dbReference type="NCBI Taxonomy" id="1887657"/>
    <lineage>
        <taxon>Viruses</taxon>
        <taxon>Duplodnaviria</taxon>
        <taxon>Heunggongvirae</taxon>
        <taxon>Uroviricota</taxon>
        <taxon>Caudoviricetes</taxon>
        <taxon>Chewyvirus</taxon>
        <taxon>Chewyvirus chewyVIII</taxon>
    </lineage>
</organism>
<feature type="compositionally biased region" description="Pro residues" evidence="1">
    <location>
        <begin position="1"/>
        <end position="10"/>
    </location>
</feature>
<dbReference type="GeneID" id="80018796"/>
<dbReference type="Pfam" id="PF25673">
    <property type="entry name" value="Terminase_7"/>
    <property type="match status" value="1"/>
</dbReference>